<dbReference type="GO" id="GO:0009523">
    <property type="term" value="C:photosystem II"/>
    <property type="evidence" value="ECO:0007669"/>
    <property type="project" value="InterPro"/>
</dbReference>
<dbReference type="InterPro" id="IPR007826">
    <property type="entry name" value="PSII_PsbM"/>
</dbReference>
<reference evidence="3" key="1">
    <citation type="submission" date="2021-01" db="EMBL/GenBank/DDBJ databases">
        <authorList>
            <person name="Corre E."/>
            <person name="Pelletier E."/>
            <person name="Niang G."/>
            <person name="Scheremetjew M."/>
            <person name="Finn R."/>
            <person name="Kale V."/>
            <person name="Holt S."/>
            <person name="Cochrane G."/>
            <person name="Meng A."/>
            <person name="Brown T."/>
            <person name="Cohen L."/>
        </authorList>
    </citation>
    <scope>NUCLEOTIDE SEQUENCE</scope>
    <source>
        <strain evidence="3">PLY182g</strain>
    </source>
</reference>
<keyword evidence="1" id="KW-0472">Membrane</keyword>
<dbReference type="NCBIfam" id="TIGR03038">
    <property type="entry name" value="PS_II_psbM"/>
    <property type="match status" value="1"/>
</dbReference>
<protein>
    <submittedName>
        <fullName evidence="3">Uncharacterized protein</fullName>
    </submittedName>
</protein>
<dbReference type="GO" id="GO:0019684">
    <property type="term" value="P:photosynthesis, light reaction"/>
    <property type="evidence" value="ECO:0007669"/>
    <property type="project" value="InterPro"/>
</dbReference>
<accession>A0A7S0LCE1</accession>
<feature type="transmembrane region" description="Helical" evidence="1">
    <location>
        <begin position="76"/>
        <end position="95"/>
    </location>
</feature>
<dbReference type="EMBL" id="HBEY01024332">
    <property type="protein sequence ID" value="CAD8608227.1"/>
    <property type="molecule type" value="Transcribed_RNA"/>
</dbReference>
<evidence type="ECO:0000256" key="2">
    <source>
        <dbReference type="SAM" id="SignalP"/>
    </source>
</evidence>
<keyword evidence="1" id="KW-0812">Transmembrane</keyword>
<feature type="chain" id="PRO_5031560533" evidence="2">
    <location>
        <begin position="19"/>
        <end position="112"/>
    </location>
</feature>
<evidence type="ECO:0000313" key="3">
    <source>
        <dbReference type="EMBL" id="CAD8608227.1"/>
    </source>
</evidence>
<evidence type="ECO:0000256" key="1">
    <source>
        <dbReference type="SAM" id="Phobius"/>
    </source>
</evidence>
<proteinExistence type="predicted"/>
<feature type="signal peptide" evidence="2">
    <location>
        <begin position="1"/>
        <end position="18"/>
    </location>
</feature>
<name>A0A7S0LCE1_9EUKA</name>
<keyword evidence="2" id="KW-0732">Signal</keyword>
<gene>
    <name evidence="3" type="ORF">CPEL01642_LOCUS11605</name>
</gene>
<keyword evidence="1" id="KW-1133">Transmembrane helix</keyword>
<organism evidence="3">
    <name type="scientific">Coccolithus braarudii</name>
    <dbReference type="NCBI Taxonomy" id="221442"/>
    <lineage>
        <taxon>Eukaryota</taxon>
        <taxon>Haptista</taxon>
        <taxon>Haptophyta</taxon>
        <taxon>Prymnesiophyceae</taxon>
        <taxon>Coccolithales</taxon>
        <taxon>Coccolithaceae</taxon>
        <taxon>Coccolithus</taxon>
    </lineage>
</organism>
<sequence length="112" mass="11653">MKTFQIVTLFAMIAASMAFAPNAPKVAQKVVESGFDFKKAAIAAVPAAIATPAFAMDSIVSALPTETLALEVQQGAFLAVLLGTFLPCLFLINLYTQSEARAAGRAGGQDSE</sequence>
<dbReference type="AlphaFoldDB" id="A0A7S0LCE1"/>